<dbReference type="GO" id="GO:0043190">
    <property type="term" value="C:ATP-binding cassette (ABC) transporter complex"/>
    <property type="evidence" value="ECO:0007669"/>
    <property type="project" value="InterPro"/>
</dbReference>
<dbReference type="InterPro" id="IPR007210">
    <property type="entry name" value="ABC_Gly_betaine_transp_sub-bd"/>
</dbReference>
<dbReference type="Proteomes" id="UP000039021">
    <property type="component" value="Unassembled WGS sequence"/>
</dbReference>
<feature type="domain" description="ABC-type glycine betaine transport system substrate-binding" evidence="1">
    <location>
        <begin position="10"/>
        <end position="105"/>
    </location>
</feature>
<proteinExistence type="predicted"/>
<gene>
    <name evidence="2" type="ORF">ERS007739_02476</name>
</gene>
<protein>
    <submittedName>
        <fullName evidence="2">Amino acid ABC transporter substrate-binding protein</fullName>
    </submittedName>
</protein>
<dbReference type="GO" id="GO:0022857">
    <property type="term" value="F:transmembrane transporter activity"/>
    <property type="evidence" value="ECO:0007669"/>
    <property type="project" value="InterPro"/>
</dbReference>
<dbReference type="Pfam" id="PF04069">
    <property type="entry name" value="OpuAC"/>
    <property type="match status" value="1"/>
</dbReference>
<dbReference type="Gene3D" id="3.40.190.10">
    <property type="entry name" value="Periplasmic binding protein-like II"/>
    <property type="match status" value="1"/>
</dbReference>
<comment type="caution">
    <text evidence="2">The sequence shown here is derived from an EMBL/GenBank/DDBJ whole genome shotgun (WGS) entry which is preliminary data.</text>
</comment>
<accession>A0A916PGL2</accession>
<dbReference type="Gene3D" id="3.40.190.120">
    <property type="entry name" value="Osmoprotection protein (prox), domain 2"/>
    <property type="match status" value="1"/>
</dbReference>
<evidence type="ECO:0000313" key="2">
    <source>
        <dbReference type="EMBL" id="COY35378.1"/>
    </source>
</evidence>
<reference evidence="3" key="1">
    <citation type="submission" date="2015-03" db="EMBL/GenBank/DDBJ databases">
        <authorList>
            <consortium name="Pathogen Informatics"/>
        </authorList>
    </citation>
    <scope>NUCLEOTIDE SEQUENCE [LARGE SCALE GENOMIC DNA]</scope>
    <source>
        <strain evidence="3">N09902308</strain>
    </source>
</reference>
<sequence>MTINDGGGAVTVRALVEGTATAANLFSTSAAIPQNHLVVLEDPEHNFLAGNIVPLVNSRKKSDHLKDVLDAVSAKLTTAGLAELNAAVSGNSGVDPDQAARKWVRDNGFDHPVRQ</sequence>
<evidence type="ECO:0000259" key="1">
    <source>
        <dbReference type="Pfam" id="PF04069"/>
    </source>
</evidence>
<organism evidence="2 3">
    <name type="scientific">Mycobacterium tuberculosis</name>
    <dbReference type="NCBI Taxonomy" id="1773"/>
    <lineage>
        <taxon>Bacteria</taxon>
        <taxon>Bacillati</taxon>
        <taxon>Actinomycetota</taxon>
        <taxon>Actinomycetes</taxon>
        <taxon>Mycobacteriales</taxon>
        <taxon>Mycobacteriaceae</taxon>
        <taxon>Mycobacterium</taxon>
        <taxon>Mycobacterium tuberculosis complex</taxon>
    </lineage>
</organism>
<dbReference type="EMBL" id="CSBK01001140">
    <property type="protein sequence ID" value="COY35378.1"/>
    <property type="molecule type" value="Genomic_DNA"/>
</dbReference>
<dbReference type="AlphaFoldDB" id="A0A916PGL2"/>
<evidence type="ECO:0000313" key="3">
    <source>
        <dbReference type="Proteomes" id="UP000039021"/>
    </source>
</evidence>
<name>A0A916PGL2_MYCTX</name>
<dbReference type="SUPFAM" id="SSF53850">
    <property type="entry name" value="Periplasmic binding protein-like II"/>
    <property type="match status" value="1"/>
</dbReference>